<gene>
    <name evidence="1" type="ORF">RPERSI_LOCUS18650</name>
</gene>
<dbReference type="EMBL" id="CAJVQC010049759">
    <property type="protein sequence ID" value="CAG8788089.1"/>
    <property type="molecule type" value="Genomic_DNA"/>
</dbReference>
<feature type="non-terminal residue" evidence="1">
    <location>
        <position position="62"/>
    </location>
</feature>
<keyword evidence="2" id="KW-1185">Reference proteome</keyword>
<proteinExistence type="predicted"/>
<name>A0ACA9RDR5_9GLOM</name>
<feature type="non-terminal residue" evidence="1">
    <location>
        <position position="1"/>
    </location>
</feature>
<comment type="caution">
    <text evidence="1">The sequence shown here is derived from an EMBL/GenBank/DDBJ whole genome shotgun (WGS) entry which is preliminary data.</text>
</comment>
<reference evidence="1" key="1">
    <citation type="submission" date="2021-06" db="EMBL/GenBank/DDBJ databases">
        <authorList>
            <person name="Kallberg Y."/>
            <person name="Tangrot J."/>
            <person name="Rosling A."/>
        </authorList>
    </citation>
    <scope>NUCLEOTIDE SEQUENCE</scope>
    <source>
        <strain evidence="1">MA461A</strain>
    </source>
</reference>
<sequence length="62" mass="6743">NYSTGLLQHGHIACTTAGMANYEVTIPAKFLFNAFPGGIPIGVPDNFSIDLWELQDIALKHL</sequence>
<protein>
    <submittedName>
        <fullName evidence="1">19675_t:CDS:1</fullName>
    </submittedName>
</protein>
<organism evidence="1 2">
    <name type="scientific">Racocetra persica</name>
    <dbReference type="NCBI Taxonomy" id="160502"/>
    <lineage>
        <taxon>Eukaryota</taxon>
        <taxon>Fungi</taxon>
        <taxon>Fungi incertae sedis</taxon>
        <taxon>Mucoromycota</taxon>
        <taxon>Glomeromycotina</taxon>
        <taxon>Glomeromycetes</taxon>
        <taxon>Diversisporales</taxon>
        <taxon>Gigasporaceae</taxon>
        <taxon>Racocetra</taxon>
    </lineage>
</organism>
<evidence type="ECO:0000313" key="1">
    <source>
        <dbReference type="EMBL" id="CAG8788089.1"/>
    </source>
</evidence>
<dbReference type="Proteomes" id="UP000789920">
    <property type="component" value="Unassembled WGS sequence"/>
</dbReference>
<accession>A0ACA9RDR5</accession>
<evidence type="ECO:0000313" key="2">
    <source>
        <dbReference type="Proteomes" id="UP000789920"/>
    </source>
</evidence>